<reference evidence="2" key="4">
    <citation type="submission" date="2025-09" db="UniProtKB">
        <authorList>
            <consortium name="Ensembl"/>
        </authorList>
    </citation>
    <scope>IDENTIFICATION</scope>
    <source>
        <strain evidence="2">JP 163 A</strain>
    </source>
</reference>
<reference evidence="2" key="3">
    <citation type="submission" date="2025-08" db="UniProtKB">
        <authorList>
            <consortium name="Ensembl"/>
        </authorList>
    </citation>
    <scope>IDENTIFICATION</scope>
    <source>
        <strain evidence="2">JP 163 A</strain>
    </source>
</reference>
<dbReference type="GeneTree" id="ENSGT00980000198749"/>
<dbReference type="InterPro" id="IPR041577">
    <property type="entry name" value="RT_RNaseH_2"/>
</dbReference>
<dbReference type="InterPro" id="IPR051320">
    <property type="entry name" value="Viral_Replic_Matur_Polypro"/>
</dbReference>
<reference evidence="3" key="1">
    <citation type="submission" date="2012-01" db="EMBL/GenBank/DDBJ databases">
        <authorList>
            <person name="Walter R."/>
            <person name="Schartl M."/>
            <person name="Warren W."/>
        </authorList>
    </citation>
    <scope>NUCLEOTIDE SEQUENCE [LARGE SCALE GENOMIC DNA]</scope>
    <source>
        <strain evidence="3">JP 163 A</strain>
    </source>
</reference>
<dbReference type="Proteomes" id="UP000002852">
    <property type="component" value="Unassembled WGS sequence"/>
</dbReference>
<dbReference type="InParanoid" id="A0A3B5QKD3"/>
<keyword evidence="3" id="KW-1185">Reference proteome</keyword>
<organism evidence="2 3">
    <name type="scientific">Xiphophorus maculatus</name>
    <name type="common">Southern platyfish</name>
    <name type="synonym">Platypoecilus maculatus</name>
    <dbReference type="NCBI Taxonomy" id="8083"/>
    <lineage>
        <taxon>Eukaryota</taxon>
        <taxon>Metazoa</taxon>
        <taxon>Chordata</taxon>
        <taxon>Craniata</taxon>
        <taxon>Vertebrata</taxon>
        <taxon>Euteleostomi</taxon>
        <taxon>Actinopterygii</taxon>
        <taxon>Neopterygii</taxon>
        <taxon>Teleostei</taxon>
        <taxon>Neoteleostei</taxon>
        <taxon>Acanthomorphata</taxon>
        <taxon>Ovalentaria</taxon>
        <taxon>Atherinomorphae</taxon>
        <taxon>Cyprinodontiformes</taxon>
        <taxon>Poeciliidae</taxon>
        <taxon>Poeciliinae</taxon>
        <taxon>Xiphophorus</taxon>
    </lineage>
</organism>
<reference evidence="3" key="2">
    <citation type="journal article" date="2013" name="Nat. Genet.">
        <title>The genome of the platyfish, Xiphophorus maculatus, provides insights into evolutionary adaptation and several complex traits.</title>
        <authorList>
            <person name="Schartl M."/>
            <person name="Walter R.B."/>
            <person name="Shen Y."/>
            <person name="Garcia T."/>
            <person name="Catchen J."/>
            <person name="Amores A."/>
            <person name="Braasch I."/>
            <person name="Chalopin D."/>
            <person name="Volff J.N."/>
            <person name="Lesch K.P."/>
            <person name="Bisazza A."/>
            <person name="Minx P."/>
            <person name="Hillier L."/>
            <person name="Wilson R.K."/>
            <person name="Fuerstenberg S."/>
            <person name="Boore J."/>
            <person name="Searle S."/>
            <person name="Postlethwait J.H."/>
            <person name="Warren W.C."/>
        </authorList>
    </citation>
    <scope>NUCLEOTIDE SEQUENCE [LARGE SCALE GENOMIC DNA]</scope>
    <source>
        <strain evidence="3">JP 163 A</strain>
    </source>
</reference>
<feature type="domain" description="Reverse transcriptase/retrotransposon-derived protein RNase H-like" evidence="1">
    <location>
        <begin position="36"/>
        <end position="132"/>
    </location>
</feature>
<proteinExistence type="predicted"/>
<dbReference type="SUPFAM" id="SSF56672">
    <property type="entry name" value="DNA/RNA polymerases"/>
    <property type="match status" value="1"/>
</dbReference>
<evidence type="ECO:0000313" key="3">
    <source>
        <dbReference type="Proteomes" id="UP000002852"/>
    </source>
</evidence>
<dbReference type="OMA" id="ICHLLEY"/>
<dbReference type="Pfam" id="PF17919">
    <property type="entry name" value="RT_RNaseH_2"/>
    <property type="match status" value="1"/>
</dbReference>
<protein>
    <recommendedName>
        <fullName evidence="1">Reverse transcriptase/retrotransposon-derived protein RNase H-like domain-containing protein</fullName>
    </recommendedName>
</protein>
<dbReference type="InterPro" id="IPR043502">
    <property type="entry name" value="DNA/RNA_pol_sf"/>
</dbReference>
<dbReference type="Ensembl" id="ENSXMAT00000031434.1">
    <property type="protein sequence ID" value="ENSXMAP00000032009.1"/>
    <property type="gene ID" value="ENSXMAG00000027652.1"/>
</dbReference>
<dbReference type="AlphaFoldDB" id="A0A3B5QKD3"/>
<accession>A0A3B5QKD3</accession>
<evidence type="ECO:0000313" key="2">
    <source>
        <dbReference type="Ensembl" id="ENSXMAP00000032009.1"/>
    </source>
</evidence>
<sequence length="160" mass="17910">VKFNKLEDKKIQIIKFNQLQTNIWEKNLKMSSSLEWTEAAETALSEIKQALVSSAALALPDYKKHFFQMVDCKGQYMTSVLVQQHGDKMRPIAYFSSKLDSVACAQPPCVRAVIAASMAVEVSAPIVLFHPLTLKVPHAVSALLLQTNMIFYRLRGISLV</sequence>
<evidence type="ECO:0000259" key="1">
    <source>
        <dbReference type="Pfam" id="PF17919"/>
    </source>
</evidence>
<name>A0A3B5QKD3_XIPMA</name>
<dbReference type="PANTHER" id="PTHR33064">
    <property type="entry name" value="POL PROTEIN"/>
    <property type="match status" value="1"/>
</dbReference>
<dbReference type="Gene3D" id="3.10.20.370">
    <property type="match status" value="1"/>
</dbReference>
<dbReference type="PANTHER" id="PTHR33064:SF37">
    <property type="entry name" value="RIBONUCLEASE H"/>
    <property type="match status" value="1"/>
</dbReference>